<name>A0A8I6SGB5_CIMLE</name>
<keyword evidence="5 7" id="KW-1133">Transmembrane helix</keyword>
<evidence type="ECO:0000256" key="7">
    <source>
        <dbReference type="SAM" id="Phobius"/>
    </source>
</evidence>
<evidence type="ECO:0000313" key="8">
    <source>
        <dbReference type="EnsemblMetazoa" id="XP_024081464.1"/>
    </source>
</evidence>
<evidence type="ECO:0000256" key="4">
    <source>
        <dbReference type="ARBA" id="ARBA00022692"/>
    </source>
</evidence>
<dbReference type="Proteomes" id="UP000494040">
    <property type="component" value="Unassembled WGS sequence"/>
</dbReference>
<keyword evidence="6 7" id="KW-0472">Membrane</keyword>
<keyword evidence="4 7" id="KW-0812">Transmembrane</keyword>
<reference evidence="8" key="1">
    <citation type="submission" date="2022-01" db="UniProtKB">
        <authorList>
            <consortium name="EnsemblMetazoa"/>
        </authorList>
    </citation>
    <scope>IDENTIFICATION</scope>
</reference>
<sequence length="356" mass="38601">MENEASKSSQWKLETFTPVFLLLTAVPLAIMLWLGNVAFNIIKSGNDDVIPPTRWLMSTLAPMLVVSWGLKKKSLNKSGAIVGLFIGFILTLSNYGFMLSLIVMFITSSQATKFKSKLKKRLEVDHKEGKHASFVKKEWKFCIIFIGGQRNWIQALCNGGMATQLALLYLLEAGSGERPIDFIQDYRSSWLALGVVGTIACANADTWASELGTVLSKSDPWLITTGRKVPKGVNGGVSLIGLLVSLVGGCVIGASYYLVVVYTADSKHIGESPPQWPIIPTSALAGLLGSVVDSVLGATLQYSGVDKKTGLVVEHVGPDVVYICGRRILDNHSVNLISTIITGLVTPRIANMIWPY</sequence>
<feature type="transmembrane region" description="Helical" evidence="7">
    <location>
        <begin position="278"/>
        <end position="300"/>
    </location>
</feature>
<feature type="transmembrane region" description="Helical" evidence="7">
    <location>
        <begin position="20"/>
        <end position="42"/>
    </location>
</feature>
<evidence type="ECO:0000256" key="3">
    <source>
        <dbReference type="ARBA" id="ARBA00014258"/>
    </source>
</evidence>
<gene>
    <name evidence="8" type="primary">106662619</name>
</gene>
<comment type="subcellular location">
    <subcellularLocation>
        <location evidence="1">Membrane</location>
        <topology evidence="1">Multi-pass membrane protein</topology>
    </subcellularLocation>
</comment>
<dbReference type="PANTHER" id="PTHR13353:SF5">
    <property type="entry name" value="TRANSMEMBRANE PROTEIN 19"/>
    <property type="match status" value="1"/>
</dbReference>
<organism evidence="8 9">
    <name type="scientific">Cimex lectularius</name>
    <name type="common">Bed bug</name>
    <name type="synonym">Acanthia lectularia</name>
    <dbReference type="NCBI Taxonomy" id="79782"/>
    <lineage>
        <taxon>Eukaryota</taxon>
        <taxon>Metazoa</taxon>
        <taxon>Ecdysozoa</taxon>
        <taxon>Arthropoda</taxon>
        <taxon>Hexapoda</taxon>
        <taxon>Insecta</taxon>
        <taxon>Pterygota</taxon>
        <taxon>Neoptera</taxon>
        <taxon>Paraneoptera</taxon>
        <taxon>Hemiptera</taxon>
        <taxon>Heteroptera</taxon>
        <taxon>Panheteroptera</taxon>
        <taxon>Cimicomorpha</taxon>
        <taxon>Cimicidae</taxon>
        <taxon>Cimex</taxon>
    </lineage>
</organism>
<dbReference type="OMA" id="MSSFACC"/>
<dbReference type="InterPro" id="IPR002794">
    <property type="entry name" value="DUF92_TMEM19"/>
</dbReference>
<evidence type="ECO:0000256" key="2">
    <source>
        <dbReference type="ARBA" id="ARBA00009012"/>
    </source>
</evidence>
<evidence type="ECO:0000256" key="6">
    <source>
        <dbReference type="ARBA" id="ARBA00023136"/>
    </source>
</evidence>
<comment type="similarity">
    <text evidence="2">Belongs to the TMEM19 family.</text>
</comment>
<dbReference type="OrthoDB" id="30881at2759"/>
<accession>A0A8I6SGB5</accession>
<feature type="transmembrane region" description="Helical" evidence="7">
    <location>
        <begin position="82"/>
        <end position="107"/>
    </location>
</feature>
<dbReference type="PANTHER" id="PTHR13353">
    <property type="entry name" value="TRANSMEMBRANE PROTEIN 19"/>
    <property type="match status" value="1"/>
</dbReference>
<evidence type="ECO:0000256" key="5">
    <source>
        <dbReference type="ARBA" id="ARBA00022989"/>
    </source>
</evidence>
<evidence type="ECO:0000256" key="1">
    <source>
        <dbReference type="ARBA" id="ARBA00004141"/>
    </source>
</evidence>
<dbReference type="EnsemblMetazoa" id="XM_024225696.1">
    <property type="protein sequence ID" value="XP_024081464.1"/>
    <property type="gene ID" value="LOC106662619"/>
</dbReference>
<evidence type="ECO:0000313" key="9">
    <source>
        <dbReference type="Proteomes" id="UP000494040"/>
    </source>
</evidence>
<dbReference type="AlphaFoldDB" id="A0A8I6SGB5"/>
<proteinExistence type="inferred from homology"/>
<dbReference type="GO" id="GO:0016020">
    <property type="term" value="C:membrane"/>
    <property type="evidence" value="ECO:0007669"/>
    <property type="project" value="UniProtKB-SubCell"/>
</dbReference>
<keyword evidence="9" id="KW-1185">Reference proteome</keyword>
<feature type="transmembrane region" description="Helical" evidence="7">
    <location>
        <begin position="54"/>
        <end position="70"/>
    </location>
</feature>
<protein>
    <recommendedName>
        <fullName evidence="3">Transmembrane protein 19</fullName>
    </recommendedName>
</protein>
<feature type="transmembrane region" description="Helical" evidence="7">
    <location>
        <begin position="237"/>
        <end position="258"/>
    </location>
</feature>
<dbReference type="Pfam" id="PF01940">
    <property type="entry name" value="DUF92"/>
    <property type="match status" value="1"/>
</dbReference>